<evidence type="ECO:0000313" key="1">
    <source>
        <dbReference type="EMBL" id="CAF4487794.1"/>
    </source>
</evidence>
<name>A0A820UI77_9BILA</name>
<sequence>MNFHIHITLHPQQPIINVNANPVFNNNGPNNNYIPANPMGFYAQQHGTTMPPMRMQRADYAHSYNDYYTQQTHMTSSGNYKEQMGSISKYAFCTPSAFFNVTTILSSIFWLKLRKFLSLYPTFTIDKDVKRQLYWLAANGHVYEEFNNGICNESHDEDNLIHKLTTENHEREVEFRSNQF</sequence>
<dbReference type="EMBL" id="CAJOBS010000075">
    <property type="protein sequence ID" value="CAF4487794.1"/>
    <property type="molecule type" value="Genomic_DNA"/>
</dbReference>
<reference evidence="1" key="1">
    <citation type="submission" date="2021-02" db="EMBL/GenBank/DDBJ databases">
        <authorList>
            <person name="Nowell W R."/>
        </authorList>
    </citation>
    <scope>NUCLEOTIDE SEQUENCE</scope>
</reference>
<dbReference type="Proteomes" id="UP000663838">
    <property type="component" value="Unassembled WGS sequence"/>
</dbReference>
<organism evidence="1 2">
    <name type="scientific">Rotaria socialis</name>
    <dbReference type="NCBI Taxonomy" id="392032"/>
    <lineage>
        <taxon>Eukaryota</taxon>
        <taxon>Metazoa</taxon>
        <taxon>Spiralia</taxon>
        <taxon>Gnathifera</taxon>
        <taxon>Rotifera</taxon>
        <taxon>Eurotatoria</taxon>
        <taxon>Bdelloidea</taxon>
        <taxon>Philodinida</taxon>
        <taxon>Philodinidae</taxon>
        <taxon>Rotaria</taxon>
    </lineage>
</organism>
<comment type="caution">
    <text evidence="1">The sequence shown here is derived from an EMBL/GenBank/DDBJ whole genome shotgun (WGS) entry which is preliminary data.</text>
</comment>
<accession>A0A820UI77</accession>
<protein>
    <submittedName>
        <fullName evidence="1">Uncharacterized protein</fullName>
    </submittedName>
</protein>
<dbReference type="AlphaFoldDB" id="A0A820UI77"/>
<evidence type="ECO:0000313" key="2">
    <source>
        <dbReference type="Proteomes" id="UP000663838"/>
    </source>
</evidence>
<proteinExistence type="predicted"/>
<gene>
    <name evidence="1" type="ORF">TOA249_LOCUS2363</name>
</gene>